<dbReference type="InterPro" id="IPR037151">
    <property type="entry name" value="AlkB-like_sf"/>
</dbReference>
<dbReference type="InterPro" id="IPR027450">
    <property type="entry name" value="AlkB-like"/>
</dbReference>
<dbReference type="GO" id="GO:0051213">
    <property type="term" value="F:dioxygenase activity"/>
    <property type="evidence" value="ECO:0007669"/>
    <property type="project" value="InterPro"/>
</dbReference>
<accession>A0A1V0SJ11</accession>
<organism evidence="2">
    <name type="scientific">Klosneuvirus KNV1</name>
    <dbReference type="NCBI Taxonomy" id="1977640"/>
    <lineage>
        <taxon>Viruses</taxon>
        <taxon>Varidnaviria</taxon>
        <taxon>Bamfordvirae</taxon>
        <taxon>Nucleocytoviricota</taxon>
        <taxon>Megaviricetes</taxon>
        <taxon>Imitervirales</taxon>
        <taxon>Mimiviridae</taxon>
        <taxon>Klosneuvirinae</taxon>
        <taxon>Klosneuvirus</taxon>
    </lineage>
</organism>
<protein>
    <submittedName>
        <fullName evidence="2">2OG-FeII oxygenase superfamily protein</fullName>
    </submittedName>
</protein>
<reference evidence="2" key="1">
    <citation type="journal article" date="2017" name="Science">
        <title>Giant viruses with an expanded complement of translation system components.</title>
        <authorList>
            <person name="Schulz F."/>
            <person name="Yutin N."/>
            <person name="Ivanova N.N."/>
            <person name="Ortega D.R."/>
            <person name="Lee T.K."/>
            <person name="Vierheilig J."/>
            <person name="Daims H."/>
            <person name="Horn M."/>
            <person name="Wagner M."/>
            <person name="Jensen G.J."/>
            <person name="Kyrpides N.C."/>
            <person name="Koonin E.V."/>
            <person name="Woyke T."/>
        </authorList>
    </citation>
    <scope>NUCLEOTIDE SEQUENCE</scope>
    <source>
        <strain evidence="2">KNV1</strain>
    </source>
</reference>
<dbReference type="PANTHER" id="PTHR31212:SF4">
    <property type="entry name" value="ALPHA-KETOGLUTARATE-DEPENDENT DIOXYGENASE ALKB HOMOLOG 3"/>
    <property type="match status" value="1"/>
</dbReference>
<dbReference type="InterPro" id="IPR032854">
    <property type="entry name" value="ALKBH3"/>
</dbReference>
<dbReference type="GO" id="GO:0006307">
    <property type="term" value="P:DNA alkylation repair"/>
    <property type="evidence" value="ECO:0007669"/>
    <property type="project" value="InterPro"/>
</dbReference>
<dbReference type="EMBL" id="KY684109">
    <property type="protein sequence ID" value="ARF11712.1"/>
    <property type="molecule type" value="Genomic_DNA"/>
</dbReference>
<dbReference type="PROSITE" id="PS51471">
    <property type="entry name" value="FE2OG_OXY"/>
    <property type="match status" value="1"/>
</dbReference>
<gene>
    <name evidence="2" type="ORF">Klosneuvirus_2_148</name>
</gene>
<proteinExistence type="predicted"/>
<dbReference type="InterPro" id="IPR005123">
    <property type="entry name" value="Oxoglu/Fe-dep_dioxygenase_dom"/>
</dbReference>
<dbReference type="Gene3D" id="2.60.120.590">
    <property type="entry name" value="Alpha-ketoglutarate-dependent dioxygenase AlkB-like"/>
    <property type="match status" value="1"/>
</dbReference>
<name>A0A1V0SJ11_9VIRU</name>
<evidence type="ECO:0000313" key="2">
    <source>
        <dbReference type="EMBL" id="ARF11712.1"/>
    </source>
</evidence>
<dbReference type="SUPFAM" id="SSF51197">
    <property type="entry name" value="Clavaminate synthase-like"/>
    <property type="match status" value="1"/>
</dbReference>
<feature type="domain" description="Fe2OG dioxygenase" evidence="1">
    <location>
        <begin position="94"/>
        <end position="191"/>
    </location>
</feature>
<dbReference type="PANTHER" id="PTHR31212">
    <property type="entry name" value="ALPHA-KETOGLUTARATE-DEPENDENT DIOXYGENASE ALKB HOMOLOG 3"/>
    <property type="match status" value="1"/>
</dbReference>
<dbReference type="Pfam" id="PF13532">
    <property type="entry name" value="2OG-FeII_Oxy_2"/>
    <property type="match status" value="1"/>
</dbReference>
<sequence>MNENIITCVKYHPNFITNPTELYEKFLYNFDFKDRVVKLNNNKEYKLTRATCVFGDPDILDVPPKIWGSDNSIKQWTPELLEIKNKIEELTGNKYNICLCNYYKNGKKIINWHSDNEELGSTSCIASISLGADRIFQLREKTGSDKIYDYILENGSLFLMLDGCQENYLHRVPKDPNCQNGRINLTFRQFDKKRYETS</sequence>
<evidence type="ECO:0000259" key="1">
    <source>
        <dbReference type="PROSITE" id="PS51471"/>
    </source>
</evidence>